<dbReference type="CDD" id="cd03425">
    <property type="entry name" value="NUDIX_MutT_NudA_like"/>
    <property type="match status" value="1"/>
</dbReference>
<dbReference type="InterPro" id="IPR036206">
    <property type="entry name" value="ThiamineP_synth_sf"/>
</dbReference>
<feature type="binding site" evidence="17">
    <location>
        <position position="120"/>
    </location>
    <ligand>
        <name>8-oxo-dGTP</name>
        <dbReference type="ChEBI" id="CHEBI:77896"/>
    </ligand>
</feature>
<dbReference type="InterPro" id="IPR029119">
    <property type="entry name" value="MutY_C"/>
</dbReference>
<evidence type="ECO:0000256" key="16">
    <source>
        <dbReference type="ARBA" id="ARBA00042798"/>
    </source>
</evidence>
<evidence type="ECO:0000256" key="13">
    <source>
        <dbReference type="ARBA" id="ARBA00040794"/>
    </source>
</evidence>
<evidence type="ECO:0000313" key="21">
    <source>
        <dbReference type="Proteomes" id="UP000013165"/>
    </source>
</evidence>
<dbReference type="PANTHER" id="PTHR47707:SF1">
    <property type="entry name" value="NUDIX HYDROLASE FAMILY PROTEIN"/>
    <property type="match status" value="1"/>
</dbReference>
<dbReference type="InterPro" id="IPR020476">
    <property type="entry name" value="Nudix_hydrolase"/>
</dbReference>
<dbReference type="AlphaFoldDB" id="N6W2T1"/>
<dbReference type="OrthoDB" id="9810648at2"/>
<keyword evidence="9" id="KW-0234">DNA repair</keyword>
<dbReference type="PANTHER" id="PTHR47707">
    <property type="entry name" value="8-OXO-DGTP DIPHOSPHATASE"/>
    <property type="match status" value="1"/>
</dbReference>
<dbReference type="InterPro" id="IPR022998">
    <property type="entry name" value="ThiamineP_synth_TenI"/>
</dbReference>
<dbReference type="Proteomes" id="UP000013165">
    <property type="component" value="Unassembled WGS sequence"/>
</dbReference>
<feature type="binding site" evidence="18">
    <location>
        <position position="56"/>
    </location>
    <ligand>
        <name>Mg(2+)</name>
        <dbReference type="ChEBI" id="CHEBI:18420"/>
    </ligand>
</feature>
<keyword evidence="5 18" id="KW-0479">Metal-binding</keyword>
<dbReference type="eggNOG" id="COG0494">
    <property type="taxonomic scope" value="Bacteria"/>
</dbReference>
<dbReference type="PATRIC" id="fig|626887.3.peg.799"/>
<comment type="similarity">
    <text evidence="2">Belongs to the Nudix hydrolase family.</text>
</comment>
<dbReference type="HOGENOM" id="CLU_076087_0_0_6"/>
<keyword evidence="6" id="KW-0227">DNA damage</keyword>
<proteinExistence type="inferred from homology"/>
<dbReference type="GO" id="GO:0035539">
    <property type="term" value="F:8-oxo-7,8-dihydrodeoxyguanosine triphosphate pyrophosphatase activity"/>
    <property type="evidence" value="ECO:0007669"/>
    <property type="project" value="UniProtKB-EC"/>
</dbReference>
<dbReference type="InterPro" id="IPR013785">
    <property type="entry name" value="Aldolase_TIM"/>
</dbReference>
<comment type="catalytic activity">
    <reaction evidence="11">
        <text>8-oxo-GTP + H2O = 8-oxo-GMP + diphosphate + H(+)</text>
        <dbReference type="Rhea" id="RHEA:67616"/>
        <dbReference type="ChEBI" id="CHEBI:15377"/>
        <dbReference type="ChEBI" id="CHEBI:15378"/>
        <dbReference type="ChEBI" id="CHEBI:33019"/>
        <dbReference type="ChEBI" id="CHEBI:143553"/>
        <dbReference type="ChEBI" id="CHEBI:145694"/>
    </reaction>
</comment>
<evidence type="ECO:0000256" key="14">
    <source>
        <dbReference type="ARBA" id="ARBA00041592"/>
    </source>
</evidence>
<gene>
    <name evidence="20" type="ORF">J057_04060</name>
</gene>
<comment type="caution">
    <text evidence="20">The sequence shown here is derived from an EMBL/GenBank/DDBJ whole genome shotgun (WGS) entry which is preliminary data.</text>
</comment>
<feature type="binding site" evidence="17">
    <location>
        <position position="27"/>
    </location>
    <ligand>
        <name>8-oxo-dGTP</name>
        <dbReference type="ChEBI" id="CHEBI:77896"/>
    </ligand>
</feature>
<feature type="binding site" evidence="17">
    <location>
        <position position="22"/>
    </location>
    <ligand>
        <name>8-oxo-dGTP</name>
        <dbReference type="ChEBI" id="CHEBI:77896"/>
    </ligand>
</feature>
<keyword evidence="7 20" id="KW-0378">Hydrolase</keyword>
<dbReference type="STRING" id="626887.J057_04060"/>
<keyword evidence="4" id="KW-0235">DNA replication</keyword>
<evidence type="ECO:0000256" key="10">
    <source>
        <dbReference type="ARBA" id="ARBA00035861"/>
    </source>
</evidence>
<keyword evidence="8 18" id="KW-0460">Magnesium</keyword>
<evidence type="ECO:0000256" key="2">
    <source>
        <dbReference type="ARBA" id="ARBA00005582"/>
    </source>
</evidence>
<dbReference type="GO" id="GO:0009228">
    <property type="term" value="P:thiamine biosynthetic process"/>
    <property type="evidence" value="ECO:0007669"/>
    <property type="project" value="UniProtKB-KW"/>
</dbReference>
<dbReference type="CDD" id="cd00564">
    <property type="entry name" value="TMP_TenI"/>
    <property type="match status" value="1"/>
</dbReference>
<dbReference type="EMBL" id="APLQ01000010">
    <property type="protein sequence ID" value="ENO16850.1"/>
    <property type="molecule type" value="Genomic_DNA"/>
</dbReference>
<dbReference type="EC" id="3.6.1.55" evidence="12"/>
<comment type="cofactor">
    <cofactor evidence="1 18">
        <name>Mg(2+)</name>
        <dbReference type="ChEBI" id="CHEBI:18420"/>
    </cofactor>
</comment>
<evidence type="ECO:0000256" key="1">
    <source>
        <dbReference type="ARBA" id="ARBA00001946"/>
    </source>
</evidence>
<sequence>MKEVHVAVGVVRRGRDVLIARRPDHAHQGGLLEFPGGKVEPGESVQHALARELQEEVGIHINPRLLQPVIGIRHDYGDKRVFLDVWSTDSYEGVPHGREGQPVQWLDISALSDGDFPAANRPIIRALKLPGTYPISGGDGLDEQTLFEVVCDRLGRLRPEWFLLRAPWLDDAAYEALAHRITVWCNPREIQVILHGDPALLEQVPASGVHLPWRIAQTLKRRPLANTAWLGVSCHSADELAHAARLGADFATLGPVMATASHPGAATLGWVAFGDSVAGATLPVYALGGLRWGESRIAREAGGQGVAAIGAWWNEVPEHQGETVE</sequence>
<accession>N6W2T1</accession>
<evidence type="ECO:0000256" key="18">
    <source>
        <dbReference type="PIRSR" id="PIRSR603561-2"/>
    </source>
</evidence>
<dbReference type="FunFam" id="3.90.79.10:FF:000014">
    <property type="entry name" value="8-oxo-dGTP diphosphatase MutT"/>
    <property type="match status" value="1"/>
</dbReference>
<dbReference type="GO" id="GO:0006281">
    <property type="term" value="P:DNA repair"/>
    <property type="evidence" value="ECO:0007669"/>
    <property type="project" value="UniProtKB-KW"/>
</dbReference>
<dbReference type="GO" id="GO:0044716">
    <property type="term" value="F:8-oxo-GDP phosphatase activity"/>
    <property type="evidence" value="ECO:0007669"/>
    <property type="project" value="TreeGrafter"/>
</dbReference>
<dbReference type="InterPro" id="IPR015797">
    <property type="entry name" value="NUDIX_hydrolase-like_dom_sf"/>
</dbReference>
<evidence type="ECO:0000256" key="12">
    <source>
        <dbReference type="ARBA" id="ARBA00038905"/>
    </source>
</evidence>
<dbReference type="InterPro" id="IPR047127">
    <property type="entry name" value="MutT-like"/>
</dbReference>
<dbReference type="Gene3D" id="3.90.79.10">
    <property type="entry name" value="Nucleoside Triphosphate Pyrophosphohydrolase"/>
    <property type="match status" value="1"/>
</dbReference>
<keyword evidence="3" id="KW-0515">Mutator protein</keyword>
<dbReference type="Pfam" id="PF14815">
    <property type="entry name" value="NUDIX_4"/>
    <property type="match status" value="1"/>
</dbReference>
<dbReference type="GO" id="GO:0046872">
    <property type="term" value="F:metal ion binding"/>
    <property type="evidence" value="ECO:0007669"/>
    <property type="project" value="UniProtKB-KW"/>
</dbReference>
<dbReference type="GO" id="GO:0044715">
    <property type="term" value="F:8-oxo-dGDP phosphatase activity"/>
    <property type="evidence" value="ECO:0007669"/>
    <property type="project" value="TreeGrafter"/>
</dbReference>
<dbReference type="GO" id="GO:0006260">
    <property type="term" value="P:DNA replication"/>
    <property type="evidence" value="ECO:0007669"/>
    <property type="project" value="UniProtKB-KW"/>
</dbReference>
<feature type="domain" description="Nudix hydrolase" evidence="19">
    <location>
        <begin position="1"/>
        <end position="129"/>
    </location>
</feature>
<feature type="binding site" evidence="18">
    <location>
        <position position="36"/>
    </location>
    <ligand>
        <name>Mg(2+)</name>
        <dbReference type="ChEBI" id="CHEBI:18420"/>
    </ligand>
</feature>
<dbReference type="RefSeq" id="WP_004583360.1">
    <property type="nucleotide sequence ID" value="NZ_AP028878.1"/>
</dbReference>
<evidence type="ECO:0000256" key="7">
    <source>
        <dbReference type="ARBA" id="ARBA00022801"/>
    </source>
</evidence>
<dbReference type="PROSITE" id="PS00893">
    <property type="entry name" value="NUDIX_BOX"/>
    <property type="match status" value="1"/>
</dbReference>
<evidence type="ECO:0000256" key="5">
    <source>
        <dbReference type="ARBA" id="ARBA00022723"/>
    </source>
</evidence>
<evidence type="ECO:0000256" key="9">
    <source>
        <dbReference type="ARBA" id="ARBA00023204"/>
    </source>
</evidence>
<dbReference type="NCBIfam" id="TIGR00586">
    <property type="entry name" value="mutt"/>
    <property type="match status" value="1"/>
</dbReference>
<dbReference type="Gene3D" id="3.20.20.70">
    <property type="entry name" value="Aldolase class I"/>
    <property type="match status" value="1"/>
</dbReference>
<reference evidence="20 21" key="1">
    <citation type="journal article" date="2013" name="Genome Announc.">
        <title>Genome Sequence of the Polycyclic Aromatic Hydrocarbon-Degrading Bacterium Strain Marinobacter nanhaiticus D15-8WT.</title>
        <authorList>
            <person name="Cui Z."/>
            <person name="Gao W."/>
            <person name="Li Q."/>
            <person name="Xu G."/>
            <person name="Zheng L."/>
        </authorList>
    </citation>
    <scope>NUCLEOTIDE SEQUENCE [LARGE SCALE GENOMIC DNA]</scope>
    <source>
        <strain evidence="20 21">D15-8W</strain>
    </source>
</reference>
<dbReference type="InterPro" id="IPR003561">
    <property type="entry name" value="Mutator_MutT"/>
</dbReference>
<dbReference type="Pfam" id="PF02581">
    <property type="entry name" value="TMP-TENI"/>
    <property type="match status" value="1"/>
</dbReference>
<dbReference type="InterPro" id="IPR000086">
    <property type="entry name" value="NUDIX_hydrolase_dom"/>
</dbReference>
<feature type="binding site" evidence="17">
    <location>
        <begin position="33"/>
        <end position="36"/>
    </location>
    <ligand>
        <name>8-oxo-dGTP</name>
        <dbReference type="ChEBI" id="CHEBI:77896"/>
    </ligand>
</feature>
<evidence type="ECO:0000256" key="6">
    <source>
        <dbReference type="ARBA" id="ARBA00022763"/>
    </source>
</evidence>
<dbReference type="eggNOG" id="COG0352">
    <property type="taxonomic scope" value="Bacteria"/>
</dbReference>
<dbReference type="PRINTS" id="PR00502">
    <property type="entry name" value="NUDIXFAMILY"/>
</dbReference>
<dbReference type="InterPro" id="IPR020084">
    <property type="entry name" value="NUDIX_hydrolase_CS"/>
</dbReference>
<evidence type="ECO:0000256" key="15">
    <source>
        <dbReference type="ARBA" id="ARBA00041979"/>
    </source>
</evidence>
<dbReference type="SUPFAM" id="SSF51391">
    <property type="entry name" value="Thiamin phosphate synthase"/>
    <property type="match status" value="1"/>
</dbReference>
<evidence type="ECO:0000256" key="3">
    <source>
        <dbReference type="ARBA" id="ARBA00022457"/>
    </source>
</evidence>
<organism evidence="20 21">
    <name type="scientific">Marinobacter nanhaiticus D15-8W</name>
    <dbReference type="NCBI Taxonomy" id="626887"/>
    <lineage>
        <taxon>Bacteria</taxon>
        <taxon>Pseudomonadati</taxon>
        <taxon>Pseudomonadota</taxon>
        <taxon>Gammaproteobacteria</taxon>
        <taxon>Pseudomonadales</taxon>
        <taxon>Marinobacteraceae</taxon>
        <taxon>Marinobacter</taxon>
    </lineage>
</organism>
<keyword evidence="21" id="KW-1185">Reference proteome</keyword>
<dbReference type="NCBIfam" id="NF006530">
    <property type="entry name" value="PRK08999.1"/>
    <property type="match status" value="1"/>
</dbReference>
<evidence type="ECO:0000256" key="11">
    <source>
        <dbReference type="ARBA" id="ARBA00036904"/>
    </source>
</evidence>
<protein>
    <recommendedName>
        <fullName evidence="13">8-oxo-dGTP diphosphatase</fullName>
        <ecNumber evidence="12">3.6.1.55</ecNumber>
    </recommendedName>
    <alternativeName>
        <fullName evidence="16">7,8-dihydro-8-oxoguanine-triphosphatase</fullName>
    </alternativeName>
    <alternativeName>
        <fullName evidence="15">Mutator protein MutT</fullName>
    </alternativeName>
    <alternativeName>
        <fullName evidence="14">dGTP pyrophosphohydrolase</fullName>
    </alternativeName>
</protein>
<comment type="catalytic activity">
    <reaction evidence="10">
        <text>8-oxo-dGTP + H2O = 8-oxo-dGMP + diphosphate + H(+)</text>
        <dbReference type="Rhea" id="RHEA:31575"/>
        <dbReference type="ChEBI" id="CHEBI:15377"/>
        <dbReference type="ChEBI" id="CHEBI:15378"/>
        <dbReference type="ChEBI" id="CHEBI:33019"/>
        <dbReference type="ChEBI" id="CHEBI:63224"/>
        <dbReference type="ChEBI" id="CHEBI:77896"/>
        <dbReference type="EC" id="3.6.1.55"/>
    </reaction>
</comment>
<evidence type="ECO:0000259" key="19">
    <source>
        <dbReference type="PROSITE" id="PS51462"/>
    </source>
</evidence>
<name>N6W2T1_9GAMM</name>
<evidence type="ECO:0000256" key="17">
    <source>
        <dbReference type="PIRSR" id="PIRSR603561-1"/>
    </source>
</evidence>
<evidence type="ECO:0000256" key="4">
    <source>
        <dbReference type="ARBA" id="ARBA00022705"/>
    </source>
</evidence>
<evidence type="ECO:0000313" key="20">
    <source>
        <dbReference type="EMBL" id="ENO16850.1"/>
    </source>
</evidence>
<evidence type="ECO:0000256" key="8">
    <source>
        <dbReference type="ARBA" id="ARBA00022842"/>
    </source>
</evidence>
<dbReference type="PROSITE" id="PS51462">
    <property type="entry name" value="NUDIX"/>
    <property type="match status" value="1"/>
</dbReference>
<dbReference type="GO" id="GO:0008413">
    <property type="term" value="F:8-oxo-7,8-dihydroguanosine triphosphate pyrophosphatase activity"/>
    <property type="evidence" value="ECO:0007669"/>
    <property type="project" value="InterPro"/>
</dbReference>
<dbReference type="SUPFAM" id="SSF55811">
    <property type="entry name" value="Nudix"/>
    <property type="match status" value="1"/>
</dbReference>